<protein>
    <submittedName>
        <fullName evidence="1">Uncharacterized protein</fullName>
    </submittedName>
</protein>
<name>A0AAD4TCD4_9MAGN</name>
<organism evidence="1 2">
    <name type="scientific">Papaver atlanticum</name>
    <dbReference type="NCBI Taxonomy" id="357466"/>
    <lineage>
        <taxon>Eukaryota</taxon>
        <taxon>Viridiplantae</taxon>
        <taxon>Streptophyta</taxon>
        <taxon>Embryophyta</taxon>
        <taxon>Tracheophyta</taxon>
        <taxon>Spermatophyta</taxon>
        <taxon>Magnoliopsida</taxon>
        <taxon>Ranunculales</taxon>
        <taxon>Papaveraceae</taxon>
        <taxon>Papaveroideae</taxon>
        <taxon>Papaver</taxon>
    </lineage>
</organism>
<evidence type="ECO:0000313" key="1">
    <source>
        <dbReference type="EMBL" id="KAI3949126.1"/>
    </source>
</evidence>
<dbReference type="AlphaFoldDB" id="A0AAD4TCD4"/>
<gene>
    <name evidence="1" type="ORF">MKW98_026506</name>
</gene>
<sequence length="71" mass="8617">MFCRFYFQFHDEGLTSNRRTNHGLSIDGLQLRMLRESWDFKWCESSCRCKSWSKISFLMLRITSTTSQRRV</sequence>
<keyword evidence="2" id="KW-1185">Reference proteome</keyword>
<dbReference type="EMBL" id="JAJJMB010003182">
    <property type="protein sequence ID" value="KAI3949126.1"/>
    <property type="molecule type" value="Genomic_DNA"/>
</dbReference>
<dbReference type="Proteomes" id="UP001202328">
    <property type="component" value="Unassembled WGS sequence"/>
</dbReference>
<reference evidence="1" key="1">
    <citation type="submission" date="2022-04" db="EMBL/GenBank/DDBJ databases">
        <title>A functionally conserved STORR gene fusion in Papaver species that diverged 16.8 million years ago.</title>
        <authorList>
            <person name="Catania T."/>
        </authorList>
    </citation>
    <scope>NUCLEOTIDE SEQUENCE</scope>
    <source>
        <strain evidence="1">S-188037</strain>
    </source>
</reference>
<evidence type="ECO:0000313" key="2">
    <source>
        <dbReference type="Proteomes" id="UP001202328"/>
    </source>
</evidence>
<accession>A0AAD4TCD4</accession>
<proteinExistence type="predicted"/>
<comment type="caution">
    <text evidence="1">The sequence shown here is derived from an EMBL/GenBank/DDBJ whole genome shotgun (WGS) entry which is preliminary data.</text>
</comment>